<accession>A0ABR4XQG3</accession>
<evidence type="ECO:0000256" key="1">
    <source>
        <dbReference type="ARBA" id="ARBA00023125"/>
    </source>
</evidence>
<dbReference type="InterPro" id="IPR032551">
    <property type="entry name" value="BscR_C"/>
</dbReference>
<sequence length="156" mass="18159">MNIHSEQQTELVNLGLLIEQGKMSKKDAILKAALILFSQRSFYGTTMPEIAKKAGVGAGTIYRYFSSKEALVNELFVLVMDEFNAELENDFPDKMNSRVQFHHLFKSIWDFMNNHLDAFIFINLHDQGEYLDDKKPCLFNRLWNFASEVIQRAFNR</sequence>
<dbReference type="Pfam" id="PF00440">
    <property type="entry name" value="TetR_N"/>
    <property type="match status" value="1"/>
</dbReference>
<dbReference type="SUPFAM" id="SSF46689">
    <property type="entry name" value="Homeodomain-like"/>
    <property type="match status" value="1"/>
</dbReference>
<gene>
    <name evidence="4" type="ORF">Q757_06105</name>
</gene>
<dbReference type="PROSITE" id="PS50977">
    <property type="entry name" value="HTH_TETR_2"/>
    <property type="match status" value="1"/>
</dbReference>
<evidence type="ECO:0000259" key="3">
    <source>
        <dbReference type="PROSITE" id="PS50977"/>
    </source>
</evidence>
<name>A0ABR4XQG3_9LACO</name>
<protein>
    <recommendedName>
        <fullName evidence="3">HTH tetR-type domain-containing protein</fullName>
    </recommendedName>
</protein>
<dbReference type="InterPro" id="IPR009057">
    <property type="entry name" value="Homeodomain-like_sf"/>
</dbReference>
<keyword evidence="5" id="KW-1185">Reference proteome</keyword>
<dbReference type="Proteomes" id="UP000030023">
    <property type="component" value="Unassembled WGS sequence"/>
</dbReference>
<feature type="DNA-binding region" description="H-T-H motif" evidence="2">
    <location>
        <begin position="46"/>
        <end position="65"/>
    </location>
</feature>
<dbReference type="Pfam" id="PF16295">
    <property type="entry name" value="TetR_C_10"/>
    <property type="match status" value="1"/>
</dbReference>
<reference evidence="4 5" key="1">
    <citation type="journal article" date="2014" name="Antonie Van Leeuwenhoek">
        <title>Oenococcus alcoholitolerans sp. nov., a lactic acid bacteria isolated from cachaca and ethanol fermentation processes.</title>
        <authorList>
            <person name="Badotti F."/>
            <person name="Moreira A.P."/>
            <person name="Tonon L.A."/>
            <person name="de Lucena B.T."/>
            <person name="Gomes Fde C."/>
            <person name="Kruger R."/>
            <person name="Thompson C.C."/>
            <person name="de Morais M.A.Jr."/>
            <person name="Rosa C.A."/>
            <person name="Thompson F.L."/>
        </authorList>
    </citation>
    <scope>NUCLEOTIDE SEQUENCE [LARGE SCALE GENOMIC DNA]</scope>
    <source>
        <strain evidence="4 5">UFRJ-M7.2.18</strain>
    </source>
</reference>
<dbReference type="Gene3D" id="1.10.357.10">
    <property type="entry name" value="Tetracycline Repressor, domain 2"/>
    <property type="match status" value="1"/>
</dbReference>
<dbReference type="InterPro" id="IPR023772">
    <property type="entry name" value="DNA-bd_HTH_TetR-type_CS"/>
</dbReference>
<dbReference type="PANTHER" id="PTHR43479:SF11">
    <property type="entry name" value="ACREF_ENVCD OPERON REPRESSOR-RELATED"/>
    <property type="match status" value="1"/>
</dbReference>
<comment type="caution">
    <text evidence="4">The sequence shown here is derived from an EMBL/GenBank/DDBJ whole genome shotgun (WGS) entry which is preliminary data.</text>
</comment>
<keyword evidence="1 2" id="KW-0238">DNA-binding</keyword>
<dbReference type="PRINTS" id="PR00455">
    <property type="entry name" value="HTHTETR"/>
</dbReference>
<dbReference type="InterPro" id="IPR001647">
    <property type="entry name" value="HTH_TetR"/>
</dbReference>
<evidence type="ECO:0000313" key="5">
    <source>
        <dbReference type="Proteomes" id="UP000030023"/>
    </source>
</evidence>
<evidence type="ECO:0000256" key="2">
    <source>
        <dbReference type="PROSITE-ProRule" id="PRU00335"/>
    </source>
</evidence>
<dbReference type="InterPro" id="IPR050624">
    <property type="entry name" value="HTH-type_Tx_Regulator"/>
</dbReference>
<dbReference type="PANTHER" id="PTHR43479">
    <property type="entry name" value="ACREF/ENVCD OPERON REPRESSOR-RELATED"/>
    <property type="match status" value="1"/>
</dbReference>
<evidence type="ECO:0000313" key="4">
    <source>
        <dbReference type="EMBL" id="KGO31621.1"/>
    </source>
</evidence>
<proteinExistence type="predicted"/>
<organism evidence="4 5">
    <name type="scientific">Oenococcus alcoholitolerans</name>
    <dbReference type="NCBI Taxonomy" id="931074"/>
    <lineage>
        <taxon>Bacteria</taxon>
        <taxon>Bacillati</taxon>
        <taxon>Bacillota</taxon>
        <taxon>Bacilli</taxon>
        <taxon>Lactobacillales</taxon>
        <taxon>Lactobacillaceae</taxon>
        <taxon>Oenococcus</taxon>
    </lineage>
</organism>
<feature type="domain" description="HTH tetR-type" evidence="3">
    <location>
        <begin position="23"/>
        <end position="83"/>
    </location>
</feature>
<feature type="non-terminal residue" evidence="4">
    <location>
        <position position="156"/>
    </location>
</feature>
<dbReference type="EMBL" id="AXCV01000281">
    <property type="protein sequence ID" value="KGO31621.1"/>
    <property type="molecule type" value="Genomic_DNA"/>
</dbReference>
<dbReference type="PROSITE" id="PS01081">
    <property type="entry name" value="HTH_TETR_1"/>
    <property type="match status" value="1"/>
</dbReference>